<keyword evidence="3" id="KW-1185">Reference proteome</keyword>
<accession>A0A7C9R497</accession>
<feature type="chain" id="PRO_5029012983" evidence="1">
    <location>
        <begin position="24"/>
        <end position="184"/>
    </location>
</feature>
<sequence>MKRAVLFTVLPIVAFAAATPSSADTVQGPQRDKKFFQSVEGDWVGPGEIVAGKYKGTKFNCTFTGSTPSGKVGMTLDGGCRVGVFTQKMSATVEHKGSKGYKGTFLDGAAGKGLDIISGNVVDGRKVVFALNRNQLKGVMQARIPDDNTMNVTVSVRVDEQMVPVIGMSLKRVDATAVGTIARK</sequence>
<dbReference type="EMBL" id="JAAKZG010000001">
    <property type="protein sequence ID" value="NGN39599.1"/>
    <property type="molecule type" value="Genomic_DNA"/>
</dbReference>
<comment type="caution">
    <text evidence="2">The sequence shown here is derived from an EMBL/GenBank/DDBJ whole genome shotgun (WGS) entry which is preliminary data.</text>
</comment>
<keyword evidence="1" id="KW-0732">Signal</keyword>
<evidence type="ECO:0000313" key="3">
    <source>
        <dbReference type="Proteomes" id="UP000481252"/>
    </source>
</evidence>
<protein>
    <submittedName>
        <fullName evidence="2">Uncharacterized protein</fullName>
    </submittedName>
</protein>
<proteinExistence type="predicted"/>
<dbReference type="RefSeq" id="WP_165113282.1">
    <property type="nucleotide sequence ID" value="NZ_JAAKZG010000001.1"/>
</dbReference>
<reference evidence="2 3" key="1">
    <citation type="submission" date="2020-02" db="EMBL/GenBank/DDBJ databases">
        <title>Genome sequence of the type strain CGMCC 1.15528 of Mesorhizobium zhangyense.</title>
        <authorList>
            <person name="Gao J."/>
            <person name="Sun J."/>
        </authorList>
    </citation>
    <scope>NUCLEOTIDE SEQUENCE [LARGE SCALE GENOMIC DNA]</scope>
    <source>
        <strain evidence="2 3">CGMCC 1.15528</strain>
    </source>
</reference>
<dbReference type="AlphaFoldDB" id="A0A7C9R497"/>
<gene>
    <name evidence="2" type="ORF">G6N74_00825</name>
</gene>
<organism evidence="2 3">
    <name type="scientific">Mesorhizobium zhangyense</name>
    <dbReference type="NCBI Taxonomy" id="1776730"/>
    <lineage>
        <taxon>Bacteria</taxon>
        <taxon>Pseudomonadati</taxon>
        <taxon>Pseudomonadota</taxon>
        <taxon>Alphaproteobacteria</taxon>
        <taxon>Hyphomicrobiales</taxon>
        <taxon>Phyllobacteriaceae</taxon>
        <taxon>Mesorhizobium</taxon>
    </lineage>
</organism>
<evidence type="ECO:0000256" key="1">
    <source>
        <dbReference type="SAM" id="SignalP"/>
    </source>
</evidence>
<evidence type="ECO:0000313" key="2">
    <source>
        <dbReference type="EMBL" id="NGN39599.1"/>
    </source>
</evidence>
<dbReference type="Proteomes" id="UP000481252">
    <property type="component" value="Unassembled WGS sequence"/>
</dbReference>
<name>A0A7C9R497_9HYPH</name>
<feature type="signal peptide" evidence="1">
    <location>
        <begin position="1"/>
        <end position="23"/>
    </location>
</feature>